<feature type="compositionally biased region" description="Low complexity" evidence="1">
    <location>
        <begin position="284"/>
        <end position="296"/>
    </location>
</feature>
<organism evidence="2 3">
    <name type="scientific">Hypsibius exemplaris</name>
    <name type="common">Freshwater tardigrade</name>
    <dbReference type="NCBI Taxonomy" id="2072580"/>
    <lineage>
        <taxon>Eukaryota</taxon>
        <taxon>Metazoa</taxon>
        <taxon>Ecdysozoa</taxon>
        <taxon>Tardigrada</taxon>
        <taxon>Eutardigrada</taxon>
        <taxon>Parachela</taxon>
        <taxon>Hypsibioidea</taxon>
        <taxon>Hypsibiidae</taxon>
        <taxon>Hypsibius</taxon>
    </lineage>
</organism>
<reference evidence="3" key="1">
    <citation type="submission" date="2017-01" db="EMBL/GenBank/DDBJ databases">
        <title>Comparative genomics of anhydrobiosis in the tardigrade Hypsibius dujardini.</title>
        <authorList>
            <person name="Yoshida Y."/>
            <person name="Koutsovoulos G."/>
            <person name="Laetsch D."/>
            <person name="Stevens L."/>
            <person name="Kumar S."/>
            <person name="Horikawa D."/>
            <person name="Ishino K."/>
            <person name="Komine S."/>
            <person name="Tomita M."/>
            <person name="Blaxter M."/>
            <person name="Arakawa K."/>
        </authorList>
    </citation>
    <scope>NUCLEOTIDE SEQUENCE [LARGE SCALE GENOMIC DNA]</scope>
    <source>
        <strain evidence="3">Z151</strain>
    </source>
</reference>
<evidence type="ECO:0000313" key="3">
    <source>
        <dbReference type="Proteomes" id="UP000192578"/>
    </source>
</evidence>
<dbReference type="EMBL" id="MTYJ01000135">
    <property type="protein sequence ID" value="OQV12846.1"/>
    <property type="molecule type" value="Genomic_DNA"/>
</dbReference>
<protein>
    <submittedName>
        <fullName evidence="2">Uncharacterized protein</fullName>
    </submittedName>
</protein>
<evidence type="ECO:0000313" key="2">
    <source>
        <dbReference type="EMBL" id="OQV12846.1"/>
    </source>
</evidence>
<sequence>MSNIRYNLSVDWIFVEEATVLHQLDVVEQQLADINAQDSGGYIRVYIHGNAPEIDTEEPFMSSADDVEDLMRASSSTESLQNAARYSFIPSSDECLTAAERDQPQLSENEDNDDQRLNTIHVFPSLSHEDLSDTVSARESADSNRRGSVLPHRLMQSIFSRSFSSQSPDHVPLDGAVITIGNGDEPDQVTVRRADSNERIDASHKAIQAGMAIGNLSGRTASSSIDRFAQFSDLILPTDGLSARGLPNTEPHRVDKVTRSSSTDELTAAGSLQIYDSTGTFRIPSSPKSRSTPKTPVYAEIGDGEGLAVSSKRISARQSASASGPNGKSSASAGGGPSTSQSADRKPEGTLKRRIYNLRSMSGKRKIRKKEPMLS</sequence>
<proteinExistence type="predicted"/>
<feature type="compositionally biased region" description="Basic residues" evidence="1">
    <location>
        <begin position="352"/>
        <end position="369"/>
    </location>
</feature>
<evidence type="ECO:0000256" key="1">
    <source>
        <dbReference type="SAM" id="MobiDB-lite"/>
    </source>
</evidence>
<feature type="compositionally biased region" description="Low complexity" evidence="1">
    <location>
        <begin position="319"/>
        <end position="342"/>
    </location>
</feature>
<feature type="region of interest" description="Disordered" evidence="1">
    <location>
        <begin position="242"/>
        <end position="375"/>
    </location>
</feature>
<dbReference type="AlphaFoldDB" id="A0A1W0WCA5"/>
<gene>
    <name evidence="2" type="ORF">BV898_12867</name>
</gene>
<accession>A0A1W0WCA5</accession>
<keyword evidence="3" id="KW-1185">Reference proteome</keyword>
<comment type="caution">
    <text evidence="2">The sequence shown here is derived from an EMBL/GenBank/DDBJ whole genome shotgun (WGS) entry which is preliminary data.</text>
</comment>
<name>A0A1W0WCA5_HYPEX</name>
<dbReference type="Proteomes" id="UP000192578">
    <property type="component" value="Unassembled WGS sequence"/>
</dbReference>